<protein>
    <submittedName>
        <fullName evidence="1">Uncharacterized protein</fullName>
    </submittedName>
</protein>
<dbReference type="EMBL" id="BK032729">
    <property type="protein sequence ID" value="DAF57149.1"/>
    <property type="molecule type" value="Genomic_DNA"/>
</dbReference>
<organism evidence="1">
    <name type="scientific">Siphoviridae sp. ctnR15</name>
    <dbReference type="NCBI Taxonomy" id="2827938"/>
    <lineage>
        <taxon>Viruses</taxon>
        <taxon>Duplodnaviria</taxon>
        <taxon>Heunggongvirae</taxon>
        <taxon>Uroviricota</taxon>
        <taxon>Caudoviricetes</taxon>
    </lineage>
</organism>
<accession>A0A8S5T1F6</accession>
<sequence length="79" mass="8360">MTDQATGHTDGAQYLARELARVQAHAISSAAILIDVGVAIADLCATTDVQRTYIRRAIGDAVDALVDGLYPQIGDECDE</sequence>
<evidence type="ECO:0000313" key="1">
    <source>
        <dbReference type="EMBL" id="DAF57149.1"/>
    </source>
</evidence>
<name>A0A8S5T1F6_9CAUD</name>
<proteinExistence type="predicted"/>
<reference evidence="1" key="1">
    <citation type="journal article" date="2021" name="Proc. Natl. Acad. Sci. U.S.A.">
        <title>A Catalog of Tens of Thousands of Viruses from Human Metagenomes Reveals Hidden Associations with Chronic Diseases.</title>
        <authorList>
            <person name="Tisza M.J."/>
            <person name="Buck C.B."/>
        </authorList>
    </citation>
    <scope>NUCLEOTIDE SEQUENCE</scope>
    <source>
        <strain evidence="1">CtnR15</strain>
    </source>
</reference>